<reference evidence="1" key="1">
    <citation type="submission" date="2017-07" db="EMBL/GenBank/DDBJ databases">
        <title>Taro Niue Genome Assembly and Annotation.</title>
        <authorList>
            <person name="Atibalentja N."/>
            <person name="Keating K."/>
            <person name="Fields C.J."/>
        </authorList>
    </citation>
    <scope>NUCLEOTIDE SEQUENCE</scope>
    <source>
        <strain evidence="1">Niue_2</strain>
        <tissue evidence="1">Leaf</tissue>
    </source>
</reference>
<evidence type="ECO:0000313" key="2">
    <source>
        <dbReference type="Proteomes" id="UP000652761"/>
    </source>
</evidence>
<organism evidence="1 2">
    <name type="scientific">Colocasia esculenta</name>
    <name type="common">Wild taro</name>
    <name type="synonym">Arum esculentum</name>
    <dbReference type="NCBI Taxonomy" id="4460"/>
    <lineage>
        <taxon>Eukaryota</taxon>
        <taxon>Viridiplantae</taxon>
        <taxon>Streptophyta</taxon>
        <taxon>Embryophyta</taxon>
        <taxon>Tracheophyta</taxon>
        <taxon>Spermatophyta</taxon>
        <taxon>Magnoliopsida</taxon>
        <taxon>Liliopsida</taxon>
        <taxon>Araceae</taxon>
        <taxon>Aroideae</taxon>
        <taxon>Colocasieae</taxon>
        <taxon>Colocasia</taxon>
    </lineage>
</organism>
<comment type="caution">
    <text evidence="1">The sequence shown here is derived from an EMBL/GenBank/DDBJ whole genome shotgun (WGS) entry which is preliminary data.</text>
</comment>
<dbReference type="AlphaFoldDB" id="A0A843VNZ2"/>
<dbReference type="SUPFAM" id="SSF56219">
    <property type="entry name" value="DNase I-like"/>
    <property type="match status" value="1"/>
</dbReference>
<dbReference type="OrthoDB" id="1938873at2759"/>
<proteinExistence type="predicted"/>
<keyword evidence="2" id="KW-1185">Reference proteome</keyword>
<name>A0A843VNZ2_COLES</name>
<sequence length="156" mass="17097">MAVPIQNQPIPDPDRPILPSMLRVAYPEEVFLWIVYPEVPPPGNLPGGGSSGEVLDAAARMIRPGVTTDEIDRVVYEATIAAGRPWCVDGDFNVVTHLVERTGAASSDGCMEDFSAFIQEAALVDVILMTRAVSDHRPILLKTSHGHDRRHNFKLE</sequence>
<protein>
    <recommendedName>
        <fullName evidence="3">Endonuclease/exonuclease/phosphatase domain-containing protein</fullName>
    </recommendedName>
</protein>
<evidence type="ECO:0000313" key="1">
    <source>
        <dbReference type="EMBL" id="MQL98751.1"/>
    </source>
</evidence>
<dbReference type="InterPro" id="IPR036691">
    <property type="entry name" value="Endo/exonu/phosph_ase_sf"/>
</dbReference>
<dbReference type="Gene3D" id="3.60.10.10">
    <property type="entry name" value="Endonuclease/exonuclease/phosphatase"/>
    <property type="match status" value="1"/>
</dbReference>
<evidence type="ECO:0008006" key="3">
    <source>
        <dbReference type="Google" id="ProtNLM"/>
    </source>
</evidence>
<gene>
    <name evidence="1" type="ORF">Taro_031470</name>
</gene>
<dbReference type="Proteomes" id="UP000652761">
    <property type="component" value="Unassembled WGS sequence"/>
</dbReference>
<accession>A0A843VNZ2</accession>
<dbReference type="EMBL" id="NMUH01002233">
    <property type="protein sequence ID" value="MQL98751.1"/>
    <property type="molecule type" value="Genomic_DNA"/>
</dbReference>